<comment type="similarity">
    <text evidence="11">Belongs to the class-I aminoacyl-tRNA synthetase family.</text>
</comment>
<evidence type="ECO:0000256" key="2">
    <source>
        <dbReference type="ARBA" id="ARBA00022598"/>
    </source>
</evidence>
<protein>
    <recommendedName>
        <fullName evidence="1 9">Tyrosine--tRNA ligase</fullName>
        <ecNumber evidence="1 9">6.1.1.1</ecNumber>
    </recommendedName>
</protein>
<dbReference type="GO" id="GO:0006437">
    <property type="term" value="P:tyrosyl-tRNA aminoacylation"/>
    <property type="evidence" value="ECO:0007669"/>
    <property type="project" value="UniProtKB-UniRule"/>
</dbReference>
<dbReference type="SUPFAM" id="SSF52374">
    <property type="entry name" value="Nucleotidylyl transferase"/>
    <property type="match status" value="1"/>
</dbReference>
<evidence type="ECO:0000256" key="10">
    <source>
        <dbReference type="PROSITE-ProRule" id="PRU00182"/>
    </source>
</evidence>
<dbReference type="Pfam" id="PF22421">
    <property type="entry name" value="SYY_C-terminal"/>
    <property type="match status" value="1"/>
</dbReference>
<evidence type="ECO:0000259" key="12">
    <source>
        <dbReference type="Pfam" id="PF22421"/>
    </source>
</evidence>
<dbReference type="Gene3D" id="3.40.50.620">
    <property type="entry name" value="HUPs"/>
    <property type="match status" value="1"/>
</dbReference>
<evidence type="ECO:0000313" key="14">
    <source>
        <dbReference type="Proteomes" id="UP000231581"/>
    </source>
</evidence>
<keyword evidence="5 10" id="KW-0694">RNA-binding</keyword>
<dbReference type="InterPro" id="IPR036986">
    <property type="entry name" value="S4_RNA-bd_sf"/>
</dbReference>
<dbReference type="NCBIfam" id="TIGR00234">
    <property type="entry name" value="tyrS"/>
    <property type="match status" value="1"/>
</dbReference>
<gene>
    <name evidence="13" type="ORF">COX00_02710</name>
</gene>
<sequence length="404" mass="45743">MPKTSTDSAKIDWLLKHAVENIYPSKEAFKKRLLSGEQLTFYYGIDPTGPTLHLGHMITMKKLAELQKLGHKIILLIGDFTAMIGDPTDKSATRKQLTREQVLENCKRYKKQAACILDFKGKNPVDLKYNSKWLAKMNFADIVDLASHFTVQQLLERDMFENRMKESKPIYMHEFMYPLMQGYDSVAMNVDGEVGGNDQTFNMLAGRTLLKQVKGKEKYVITNALLADATGKKMGKTEGNMIALTDSPEDMYGKVMSWTDGMIVPGYRLCTDLPEVDVKDIAKKIEAGENPMVFKRDLAYRIVVWLEGEESADQAAEHFTSIHSKHELPAEIPEHKVSSPRILLVDALVESRLCSSKTDARRLISQGAVRVDDEIFTDYDAELFVEKTGLIIQKGKRHFVKLIV</sequence>
<feature type="domain" description="Tyrosine--tRNA ligase SYY-like C-terminal" evidence="12">
    <location>
        <begin position="330"/>
        <end position="400"/>
    </location>
</feature>
<dbReference type="EMBL" id="PCSZ01000054">
    <property type="protein sequence ID" value="PIP60534.1"/>
    <property type="molecule type" value="Genomic_DNA"/>
</dbReference>
<dbReference type="Pfam" id="PF00579">
    <property type="entry name" value="tRNA-synt_1b"/>
    <property type="match status" value="1"/>
</dbReference>
<keyword evidence="3 11" id="KW-0547">Nucleotide-binding</keyword>
<dbReference type="Proteomes" id="UP000231581">
    <property type="component" value="Unassembled WGS sequence"/>
</dbReference>
<evidence type="ECO:0000256" key="3">
    <source>
        <dbReference type="ARBA" id="ARBA00022741"/>
    </source>
</evidence>
<evidence type="ECO:0000256" key="5">
    <source>
        <dbReference type="ARBA" id="ARBA00022884"/>
    </source>
</evidence>
<dbReference type="PANTHER" id="PTHR11766:SF1">
    <property type="entry name" value="TYROSINE--TRNA LIGASE"/>
    <property type="match status" value="1"/>
</dbReference>
<keyword evidence="2 11" id="KW-0436">Ligase</keyword>
<dbReference type="GO" id="GO:0003723">
    <property type="term" value="F:RNA binding"/>
    <property type="evidence" value="ECO:0007669"/>
    <property type="project" value="UniProtKB-KW"/>
</dbReference>
<evidence type="ECO:0000313" key="13">
    <source>
        <dbReference type="EMBL" id="PIP60534.1"/>
    </source>
</evidence>
<evidence type="ECO:0000256" key="7">
    <source>
        <dbReference type="ARBA" id="ARBA00023146"/>
    </source>
</evidence>
<dbReference type="GO" id="GO:0005524">
    <property type="term" value="F:ATP binding"/>
    <property type="evidence" value="ECO:0007669"/>
    <property type="project" value="UniProtKB-KW"/>
</dbReference>
<dbReference type="PANTHER" id="PTHR11766">
    <property type="entry name" value="TYROSYL-TRNA SYNTHETASE"/>
    <property type="match status" value="1"/>
</dbReference>
<dbReference type="InterPro" id="IPR024088">
    <property type="entry name" value="Tyr-tRNA-ligase_bac-type"/>
</dbReference>
<dbReference type="InterPro" id="IPR054608">
    <property type="entry name" value="SYY-like_C"/>
</dbReference>
<dbReference type="InterPro" id="IPR014729">
    <property type="entry name" value="Rossmann-like_a/b/a_fold"/>
</dbReference>
<dbReference type="PROSITE" id="PS50889">
    <property type="entry name" value="S4"/>
    <property type="match status" value="1"/>
</dbReference>
<evidence type="ECO:0000256" key="4">
    <source>
        <dbReference type="ARBA" id="ARBA00022840"/>
    </source>
</evidence>
<keyword evidence="4 11" id="KW-0067">ATP-binding</keyword>
<dbReference type="CDD" id="cd00165">
    <property type="entry name" value="S4"/>
    <property type="match status" value="1"/>
</dbReference>
<evidence type="ECO:0000256" key="9">
    <source>
        <dbReference type="NCBIfam" id="TIGR00234"/>
    </source>
</evidence>
<evidence type="ECO:0000256" key="11">
    <source>
        <dbReference type="RuleBase" id="RU363036"/>
    </source>
</evidence>
<evidence type="ECO:0000256" key="1">
    <source>
        <dbReference type="ARBA" id="ARBA00013160"/>
    </source>
</evidence>
<dbReference type="GO" id="GO:0005829">
    <property type="term" value="C:cytosol"/>
    <property type="evidence" value="ECO:0007669"/>
    <property type="project" value="TreeGrafter"/>
</dbReference>
<dbReference type="InterPro" id="IPR002307">
    <property type="entry name" value="Tyr-tRNA-ligase"/>
</dbReference>
<dbReference type="PROSITE" id="PS00178">
    <property type="entry name" value="AA_TRNA_LIGASE_I"/>
    <property type="match status" value="1"/>
</dbReference>
<reference evidence="13 14" key="1">
    <citation type="submission" date="2017-09" db="EMBL/GenBank/DDBJ databases">
        <title>Depth-based differentiation of microbial function through sediment-hosted aquifers and enrichment of novel symbionts in the deep terrestrial subsurface.</title>
        <authorList>
            <person name="Probst A.J."/>
            <person name="Ladd B."/>
            <person name="Jarett J.K."/>
            <person name="Geller-Mcgrath D.E."/>
            <person name="Sieber C.M."/>
            <person name="Emerson J.B."/>
            <person name="Anantharaman K."/>
            <person name="Thomas B.C."/>
            <person name="Malmstrom R."/>
            <person name="Stieglmeier M."/>
            <person name="Klingl A."/>
            <person name="Woyke T."/>
            <person name="Ryan C.M."/>
            <person name="Banfield J.F."/>
        </authorList>
    </citation>
    <scope>NUCLEOTIDE SEQUENCE [LARGE SCALE GENOMIC DNA]</scope>
    <source>
        <strain evidence="13">CG22_combo_CG10-13_8_21_14_all_47_17</strain>
    </source>
</reference>
<dbReference type="SUPFAM" id="SSF55174">
    <property type="entry name" value="Alpha-L RNA-binding motif"/>
    <property type="match status" value="1"/>
</dbReference>
<comment type="catalytic activity">
    <reaction evidence="8">
        <text>tRNA(Tyr) + L-tyrosine + ATP = L-tyrosyl-tRNA(Tyr) + AMP + diphosphate + H(+)</text>
        <dbReference type="Rhea" id="RHEA:10220"/>
        <dbReference type="Rhea" id="RHEA-COMP:9706"/>
        <dbReference type="Rhea" id="RHEA-COMP:9707"/>
        <dbReference type="ChEBI" id="CHEBI:15378"/>
        <dbReference type="ChEBI" id="CHEBI:30616"/>
        <dbReference type="ChEBI" id="CHEBI:33019"/>
        <dbReference type="ChEBI" id="CHEBI:58315"/>
        <dbReference type="ChEBI" id="CHEBI:78442"/>
        <dbReference type="ChEBI" id="CHEBI:78536"/>
        <dbReference type="ChEBI" id="CHEBI:456215"/>
        <dbReference type="EC" id="6.1.1.1"/>
    </reaction>
</comment>
<dbReference type="PRINTS" id="PR01040">
    <property type="entry name" value="TRNASYNTHTYR"/>
</dbReference>
<organism evidence="13 14">
    <name type="scientific">Candidatus Uhrbacteria bacterium CG22_combo_CG10-13_8_21_14_all_47_17</name>
    <dbReference type="NCBI Taxonomy" id="1975041"/>
    <lineage>
        <taxon>Bacteria</taxon>
        <taxon>Candidatus Uhriibacteriota</taxon>
    </lineage>
</organism>
<proteinExistence type="inferred from homology"/>
<dbReference type="AlphaFoldDB" id="A0A2H0BSD9"/>
<dbReference type="EC" id="6.1.1.1" evidence="1 9"/>
<keyword evidence="7 11" id="KW-0030">Aminoacyl-tRNA synthetase</keyword>
<dbReference type="InterPro" id="IPR002305">
    <property type="entry name" value="aa-tRNA-synth_Ic"/>
</dbReference>
<dbReference type="Gene3D" id="1.10.240.10">
    <property type="entry name" value="Tyrosyl-Transfer RNA Synthetase"/>
    <property type="match status" value="1"/>
</dbReference>
<dbReference type="GO" id="GO:0004831">
    <property type="term" value="F:tyrosine-tRNA ligase activity"/>
    <property type="evidence" value="ECO:0007669"/>
    <property type="project" value="UniProtKB-UniRule"/>
</dbReference>
<evidence type="ECO:0000256" key="8">
    <source>
        <dbReference type="ARBA" id="ARBA00048248"/>
    </source>
</evidence>
<dbReference type="InterPro" id="IPR001412">
    <property type="entry name" value="aa-tRNA-synth_I_CS"/>
</dbReference>
<accession>A0A2H0BSD9</accession>
<comment type="caution">
    <text evidence="13">The sequence shown here is derived from an EMBL/GenBank/DDBJ whole genome shotgun (WGS) entry which is preliminary data.</text>
</comment>
<dbReference type="CDD" id="cd00805">
    <property type="entry name" value="TyrRS_core"/>
    <property type="match status" value="1"/>
</dbReference>
<keyword evidence="6 11" id="KW-0648">Protein biosynthesis</keyword>
<dbReference type="Gene3D" id="3.10.290.10">
    <property type="entry name" value="RNA-binding S4 domain"/>
    <property type="match status" value="1"/>
</dbReference>
<name>A0A2H0BSD9_9BACT</name>
<evidence type="ECO:0000256" key="6">
    <source>
        <dbReference type="ARBA" id="ARBA00022917"/>
    </source>
</evidence>